<keyword evidence="1" id="KW-1133">Transmembrane helix</keyword>
<evidence type="ECO:0000256" key="1">
    <source>
        <dbReference type="SAM" id="Phobius"/>
    </source>
</evidence>
<feature type="transmembrane region" description="Helical" evidence="1">
    <location>
        <begin position="5"/>
        <end position="27"/>
    </location>
</feature>
<evidence type="ECO:0000313" key="2">
    <source>
        <dbReference type="EMBL" id="NML31059.1"/>
    </source>
</evidence>
<evidence type="ECO:0000313" key="3">
    <source>
        <dbReference type="Proteomes" id="UP000583127"/>
    </source>
</evidence>
<sequence length="91" mass="10394">MKRILICLAVGECLTVAIFANAIWWIMHPETPLNFSNPIWNWSVRMYGVETASQKSDLAFLISSAGIVLGFAAVVQVYWWSKVRSQRKFDD</sequence>
<dbReference type="AlphaFoldDB" id="A0A7X9ZWC9"/>
<gene>
    <name evidence="2" type="ORF">HHL14_09450</name>
</gene>
<dbReference type="RefSeq" id="WP_169497341.1">
    <property type="nucleotide sequence ID" value="NZ_JABBFZ010000004.1"/>
</dbReference>
<dbReference type="Proteomes" id="UP000583127">
    <property type="component" value="Unassembled WGS sequence"/>
</dbReference>
<keyword evidence="1" id="KW-0472">Membrane</keyword>
<comment type="caution">
    <text evidence="2">The sequence shown here is derived from an EMBL/GenBank/DDBJ whole genome shotgun (WGS) entry which is preliminary data.</text>
</comment>
<dbReference type="EMBL" id="JABBFZ010000004">
    <property type="protein sequence ID" value="NML31059.1"/>
    <property type="molecule type" value="Genomic_DNA"/>
</dbReference>
<protein>
    <submittedName>
        <fullName evidence="2">Uncharacterized protein</fullName>
    </submittedName>
</protein>
<keyword evidence="1" id="KW-0812">Transmembrane</keyword>
<keyword evidence="3" id="KW-1185">Reference proteome</keyword>
<accession>A0A7X9ZWC9</accession>
<proteinExistence type="predicted"/>
<name>A0A7X9ZWC9_9BURK</name>
<organism evidence="2 3">
    <name type="scientific">Paraburkholderia antibiotica</name>
    <dbReference type="NCBI Taxonomy" id="2728839"/>
    <lineage>
        <taxon>Bacteria</taxon>
        <taxon>Pseudomonadati</taxon>
        <taxon>Pseudomonadota</taxon>
        <taxon>Betaproteobacteria</taxon>
        <taxon>Burkholderiales</taxon>
        <taxon>Burkholderiaceae</taxon>
        <taxon>Paraburkholderia</taxon>
    </lineage>
</organism>
<feature type="transmembrane region" description="Helical" evidence="1">
    <location>
        <begin position="58"/>
        <end position="80"/>
    </location>
</feature>
<reference evidence="2 3" key="1">
    <citation type="submission" date="2020-04" db="EMBL/GenBank/DDBJ databases">
        <title>Paraburkholderia sp. G-4-1-8 isolated from soil.</title>
        <authorList>
            <person name="Dahal R.H."/>
        </authorList>
    </citation>
    <scope>NUCLEOTIDE SEQUENCE [LARGE SCALE GENOMIC DNA]</scope>
    <source>
        <strain evidence="2 3">G-4-1-8</strain>
    </source>
</reference>